<evidence type="ECO:0000313" key="7">
    <source>
        <dbReference type="Proteomes" id="UP000196158"/>
    </source>
</evidence>
<dbReference type="InterPro" id="IPR027124">
    <property type="entry name" value="Swc5/CFDP1/2"/>
</dbReference>
<evidence type="ECO:0000256" key="3">
    <source>
        <dbReference type="ARBA" id="ARBA00025222"/>
    </source>
</evidence>
<feature type="domain" description="BCNT-C" evidence="5">
    <location>
        <begin position="222"/>
        <end position="299"/>
    </location>
</feature>
<dbReference type="PROSITE" id="PS51279">
    <property type="entry name" value="BCNT_C"/>
    <property type="match status" value="1"/>
</dbReference>
<comment type="similarity">
    <text evidence="1">Belongs to the SWC5 family.</text>
</comment>
<dbReference type="STRING" id="1789683.A0A1X7RAD9"/>
<dbReference type="PANTHER" id="PTHR48407:SF1">
    <property type="entry name" value="CRANIOFACIAL DEVELOPMENT PROTEIN 1"/>
    <property type="match status" value="1"/>
</dbReference>
<name>A0A1X7RAD9_9SACH</name>
<evidence type="ECO:0000313" key="6">
    <source>
        <dbReference type="EMBL" id="SMN22564.1"/>
    </source>
</evidence>
<keyword evidence="7" id="KW-1185">Reference proteome</keyword>
<dbReference type="GO" id="GO:0000812">
    <property type="term" value="C:Swr1 complex"/>
    <property type="evidence" value="ECO:0007669"/>
    <property type="project" value="TreeGrafter"/>
</dbReference>
<evidence type="ECO:0000256" key="2">
    <source>
        <dbReference type="ARBA" id="ARBA00019138"/>
    </source>
</evidence>
<comment type="function">
    <text evidence="3">Component of the SWR1 complex which mediates the ATP-dependent exchange of histone H2A for the H2A variant HZT1 leading to transcriptional regulation of selected genes by chromatin remodeling. Involved in chromosome stability.</text>
</comment>
<dbReference type="OrthoDB" id="445677at2759"/>
<dbReference type="EMBL" id="FXLY01000012">
    <property type="protein sequence ID" value="SMN22564.1"/>
    <property type="molecule type" value="Genomic_DNA"/>
</dbReference>
<feature type="compositionally biased region" description="Acidic residues" evidence="4">
    <location>
        <begin position="38"/>
        <end position="48"/>
    </location>
</feature>
<evidence type="ECO:0000256" key="4">
    <source>
        <dbReference type="SAM" id="MobiDB-lite"/>
    </source>
</evidence>
<dbReference type="AlphaFoldDB" id="A0A1X7RAD9"/>
<dbReference type="Proteomes" id="UP000196158">
    <property type="component" value="Unassembled WGS sequence"/>
</dbReference>
<feature type="region of interest" description="Disordered" evidence="4">
    <location>
        <begin position="1"/>
        <end position="77"/>
    </location>
</feature>
<feature type="compositionally biased region" description="Basic and acidic residues" evidence="4">
    <location>
        <begin position="1"/>
        <end position="12"/>
    </location>
</feature>
<evidence type="ECO:0000259" key="5">
    <source>
        <dbReference type="PROSITE" id="PS51279"/>
    </source>
</evidence>
<reference evidence="6 7" key="1">
    <citation type="submission" date="2017-04" db="EMBL/GenBank/DDBJ databases">
        <authorList>
            <person name="Afonso C.L."/>
            <person name="Miller P.J."/>
            <person name="Scott M.A."/>
            <person name="Spackman E."/>
            <person name="Goraichik I."/>
            <person name="Dimitrov K.M."/>
            <person name="Suarez D.L."/>
            <person name="Swayne D.E."/>
        </authorList>
    </citation>
    <scope>NUCLEOTIDE SEQUENCE [LARGE SCALE GENOMIC DNA]</scope>
</reference>
<dbReference type="PANTHER" id="PTHR48407">
    <property type="entry name" value="CRANIOFACIAL DEVELOPMENT PROTEIN 1"/>
    <property type="match status" value="1"/>
</dbReference>
<evidence type="ECO:0000256" key="1">
    <source>
        <dbReference type="ARBA" id="ARBA00010465"/>
    </source>
</evidence>
<dbReference type="Pfam" id="PF07572">
    <property type="entry name" value="BCNT"/>
    <property type="match status" value="1"/>
</dbReference>
<sequence>MTELDIKKKEADVSSEEEYNEEEDEDFDPTKIDKDNDIDTDSEVETETNETMINNNNVKIPTKSMDYSRIESESGGLVKTRRARLEEEEANKRYKYENIQNTPISDTVKSIWDEMQLQSKKRLSRHQGSNTSIISDIVEDITASSTENHINGEQITIERTYKFAGEVIHEKKIVPRFSAEGQEYLKNSKFNTSETQPREPLEHTSKIDTVTQEERSKLRRPLKREPILEKIIAGSIKPKLTTLEKSKLDWVNYVDKEGITDDLAIHNRDGYLAKQDFLDRVETHKDKKYKEFRKTQLAMQLQNQQK</sequence>
<organism evidence="6 7">
    <name type="scientific">Maudiozyma saulgeensis</name>
    <dbReference type="NCBI Taxonomy" id="1789683"/>
    <lineage>
        <taxon>Eukaryota</taxon>
        <taxon>Fungi</taxon>
        <taxon>Dikarya</taxon>
        <taxon>Ascomycota</taxon>
        <taxon>Saccharomycotina</taxon>
        <taxon>Saccharomycetes</taxon>
        <taxon>Saccharomycetales</taxon>
        <taxon>Saccharomycetaceae</taxon>
        <taxon>Maudiozyma</taxon>
    </lineage>
</organism>
<protein>
    <recommendedName>
        <fullName evidence="2">SWR1-complex protein 5</fullName>
    </recommendedName>
</protein>
<proteinExistence type="inferred from homology"/>
<accession>A0A1X7RAD9</accession>
<dbReference type="InterPro" id="IPR011421">
    <property type="entry name" value="BCNT-C"/>
</dbReference>
<gene>
    <name evidence="6" type="ORF">KASA_0G01749G</name>
</gene>
<feature type="compositionally biased region" description="Basic and acidic residues" evidence="4">
    <location>
        <begin position="28"/>
        <end position="37"/>
    </location>
</feature>
<feature type="compositionally biased region" description="Acidic residues" evidence="4">
    <location>
        <begin position="13"/>
        <end position="27"/>
    </location>
</feature>